<dbReference type="Gene3D" id="2.40.170.20">
    <property type="entry name" value="TonB-dependent receptor, beta-barrel domain"/>
    <property type="match status" value="1"/>
</dbReference>
<dbReference type="GO" id="GO:0006826">
    <property type="term" value="P:iron ion transport"/>
    <property type="evidence" value="ECO:0007669"/>
    <property type="project" value="UniProtKB-KW"/>
</dbReference>
<evidence type="ECO:0000313" key="12">
    <source>
        <dbReference type="EMBL" id="GLI95110.1"/>
    </source>
</evidence>
<evidence type="ECO:0000256" key="2">
    <source>
        <dbReference type="ARBA" id="ARBA00022448"/>
    </source>
</evidence>
<dbReference type="PANTHER" id="PTHR32552:SF81">
    <property type="entry name" value="TONB-DEPENDENT OUTER MEMBRANE RECEPTOR"/>
    <property type="match status" value="1"/>
</dbReference>
<evidence type="ECO:0000256" key="7">
    <source>
        <dbReference type="ARBA" id="ARBA00023065"/>
    </source>
</evidence>
<comment type="caution">
    <text evidence="12">The sequence shown here is derived from an EMBL/GenBank/DDBJ whole genome shotgun (WGS) entry which is preliminary data.</text>
</comment>
<dbReference type="InterPro" id="IPR000531">
    <property type="entry name" value="Beta-barrel_TonB"/>
</dbReference>
<keyword evidence="5" id="KW-0812">Transmembrane</keyword>
<keyword evidence="2" id="KW-0813">Transport</keyword>
<dbReference type="SUPFAM" id="SSF56935">
    <property type="entry name" value="Porins"/>
    <property type="match status" value="1"/>
</dbReference>
<dbReference type="Pfam" id="PF00593">
    <property type="entry name" value="TonB_dep_Rec_b-barrel"/>
    <property type="match status" value="1"/>
</dbReference>
<evidence type="ECO:0000256" key="9">
    <source>
        <dbReference type="ARBA" id="ARBA00023136"/>
    </source>
</evidence>
<keyword evidence="3" id="KW-1134">Transmembrane beta strand</keyword>
<dbReference type="EMBL" id="BSEC01000002">
    <property type="protein sequence ID" value="GLI95110.1"/>
    <property type="molecule type" value="Genomic_DNA"/>
</dbReference>
<keyword evidence="6" id="KW-0408">Iron</keyword>
<dbReference type="GO" id="GO:0009279">
    <property type="term" value="C:cell outer membrane"/>
    <property type="evidence" value="ECO:0007669"/>
    <property type="project" value="UniProtKB-SubCell"/>
</dbReference>
<keyword evidence="13" id="KW-1185">Reference proteome</keyword>
<dbReference type="Proteomes" id="UP001144323">
    <property type="component" value="Unassembled WGS sequence"/>
</dbReference>
<evidence type="ECO:0000313" key="13">
    <source>
        <dbReference type="Proteomes" id="UP001144323"/>
    </source>
</evidence>
<proteinExistence type="predicted"/>
<evidence type="ECO:0000256" key="6">
    <source>
        <dbReference type="ARBA" id="ARBA00023004"/>
    </source>
</evidence>
<name>A0A9W6GYA4_9HYPH</name>
<evidence type="ECO:0000256" key="4">
    <source>
        <dbReference type="ARBA" id="ARBA00022496"/>
    </source>
</evidence>
<dbReference type="InterPro" id="IPR036942">
    <property type="entry name" value="Beta-barrel_TonB_sf"/>
</dbReference>
<keyword evidence="9" id="KW-0472">Membrane</keyword>
<evidence type="ECO:0000256" key="8">
    <source>
        <dbReference type="ARBA" id="ARBA00023077"/>
    </source>
</evidence>
<evidence type="ECO:0000256" key="5">
    <source>
        <dbReference type="ARBA" id="ARBA00022692"/>
    </source>
</evidence>
<accession>A0A9W6GYA4</accession>
<reference evidence="12" key="1">
    <citation type="journal article" date="2023" name="Int. J. Syst. Evol. Microbiol.">
        <title>Methylocystis iwaonis sp. nov., a type II methane-oxidizing bacterium from surface soil of a rice paddy field in Japan, and emended description of the genus Methylocystis (ex Whittenbury et al. 1970) Bowman et al. 1993.</title>
        <authorList>
            <person name="Kaise H."/>
            <person name="Sawadogo J.B."/>
            <person name="Alam M.S."/>
            <person name="Ueno C."/>
            <person name="Dianou D."/>
            <person name="Shinjo R."/>
            <person name="Asakawa S."/>
        </authorList>
    </citation>
    <scope>NUCLEOTIDE SEQUENCE</scope>
    <source>
        <strain evidence="12">LMG27198</strain>
    </source>
</reference>
<keyword evidence="10" id="KW-0998">Cell outer membrane</keyword>
<keyword evidence="4" id="KW-0410">Iron transport</keyword>
<dbReference type="InterPro" id="IPR039426">
    <property type="entry name" value="TonB-dep_rcpt-like"/>
</dbReference>
<evidence type="ECO:0000256" key="10">
    <source>
        <dbReference type="ARBA" id="ARBA00023237"/>
    </source>
</evidence>
<protein>
    <recommendedName>
        <fullName evidence="11">TonB-dependent receptor-like beta-barrel domain-containing protein</fullName>
    </recommendedName>
</protein>
<gene>
    <name evidence="12" type="ORF">LMG27198_41020</name>
</gene>
<dbReference type="PANTHER" id="PTHR32552">
    <property type="entry name" value="FERRICHROME IRON RECEPTOR-RELATED"/>
    <property type="match status" value="1"/>
</dbReference>
<evidence type="ECO:0000256" key="3">
    <source>
        <dbReference type="ARBA" id="ARBA00022452"/>
    </source>
</evidence>
<organism evidence="12 13">
    <name type="scientific">Methylocystis echinoides</name>
    <dbReference type="NCBI Taxonomy" id="29468"/>
    <lineage>
        <taxon>Bacteria</taxon>
        <taxon>Pseudomonadati</taxon>
        <taxon>Pseudomonadota</taxon>
        <taxon>Alphaproteobacteria</taxon>
        <taxon>Hyphomicrobiales</taxon>
        <taxon>Methylocystaceae</taxon>
        <taxon>Methylocystis</taxon>
    </lineage>
</organism>
<evidence type="ECO:0000259" key="11">
    <source>
        <dbReference type="Pfam" id="PF00593"/>
    </source>
</evidence>
<dbReference type="AlphaFoldDB" id="A0A9W6GYA4"/>
<keyword evidence="8" id="KW-0798">TonB box</keyword>
<comment type="subcellular location">
    <subcellularLocation>
        <location evidence="1">Cell outer membrane</location>
        <topology evidence="1">Multi-pass membrane protein</topology>
    </subcellularLocation>
</comment>
<keyword evidence="7" id="KW-0406">Ion transport</keyword>
<evidence type="ECO:0000256" key="1">
    <source>
        <dbReference type="ARBA" id="ARBA00004571"/>
    </source>
</evidence>
<feature type="domain" description="TonB-dependent receptor-like beta-barrel" evidence="11">
    <location>
        <begin position="27"/>
        <end position="456"/>
    </location>
</feature>
<sequence>MAYANRWNSTDQIPLRALDQGLISRWGAIDPTDGANSTRFSLSAHWDQKSDNHYSHVDAYAIHSTLQMYSNFTYFLTNPILGDQFRQFDRRTILGSNGIHGIQFNLADNPSELRFGYQTRWDDIRVGLGDSYRRAVYDHLRNDLVTEGSLSLLSDVKTKWAPWLTTIAGARYDYYWASVGGYQTPADAPIVGYLNDSPLQPIKLYTAPYNSGNSSAQLISPKASVILNPFDDKTDFYLNFGRGFHSTDARGTVQNFSTNEINDDLSYVWVAKRPLLSPSTAAEVGVKTKAIDKLESALTLFWIQLRSENVFSGDTGNTVFGPPSRRIGIEFTNHYRPLSWLSFEGDLTMTNARFLGFDKDQALLYQQLIQPTALPWGTFLGNAPGNFLINAAPIIATTTLELGEATGWFGALKYRYIGPRSLTEDGYFKSPAIGTVNARLGYRWKEGWKLQLDIFNMFNSRSQSIAYAYGSLIPTDLLFRACNGLVNLPVTAANCGVGVMNVIGHPIEPVNWRLTFGGPIDFDAKLPDLTEPFKLVKFWE</sequence>